<accession>A0A1I7B4R3</accession>
<keyword evidence="7" id="KW-1185">Reference proteome</keyword>
<evidence type="ECO:0000259" key="5">
    <source>
        <dbReference type="Pfam" id="PF01258"/>
    </source>
</evidence>
<dbReference type="Pfam" id="PF01258">
    <property type="entry name" value="zf-dskA_traR"/>
    <property type="match status" value="1"/>
</dbReference>
<organism evidence="6 7">
    <name type="scientific">Lishizhenia tianjinensis</name>
    <dbReference type="NCBI Taxonomy" id="477690"/>
    <lineage>
        <taxon>Bacteria</taxon>
        <taxon>Pseudomonadati</taxon>
        <taxon>Bacteroidota</taxon>
        <taxon>Flavobacteriia</taxon>
        <taxon>Flavobacteriales</taxon>
        <taxon>Crocinitomicaceae</taxon>
        <taxon>Lishizhenia</taxon>
    </lineage>
</organism>
<name>A0A1I7B4R3_9FLAO</name>
<proteinExistence type="predicted"/>
<dbReference type="STRING" id="477690.SAMN05216474_2550"/>
<evidence type="ECO:0000256" key="3">
    <source>
        <dbReference type="ARBA" id="ARBA00022833"/>
    </source>
</evidence>
<feature type="domain" description="Zinc finger DksA/TraR C4-type" evidence="5">
    <location>
        <begin position="93"/>
        <end position="122"/>
    </location>
</feature>
<dbReference type="PROSITE" id="PS51128">
    <property type="entry name" value="ZF_DKSA_2"/>
    <property type="match status" value="1"/>
</dbReference>
<keyword evidence="1" id="KW-0479">Metal-binding</keyword>
<dbReference type="AlphaFoldDB" id="A0A1I7B4R3"/>
<dbReference type="Proteomes" id="UP000236454">
    <property type="component" value="Unassembled WGS sequence"/>
</dbReference>
<dbReference type="PANTHER" id="PTHR33823:SF2">
    <property type="entry name" value="RNA POLYMERASE-BINDING TRANSCRIPTION FACTOR DKSA"/>
    <property type="match status" value="1"/>
</dbReference>
<dbReference type="InterPro" id="IPR000962">
    <property type="entry name" value="Znf_DskA_TraR"/>
</dbReference>
<evidence type="ECO:0000256" key="4">
    <source>
        <dbReference type="PROSITE-ProRule" id="PRU00510"/>
    </source>
</evidence>
<evidence type="ECO:0000256" key="1">
    <source>
        <dbReference type="ARBA" id="ARBA00022723"/>
    </source>
</evidence>
<evidence type="ECO:0000313" key="6">
    <source>
        <dbReference type="EMBL" id="SFT82169.1"/>
    </source>
</evidence>
<reference evidence="6 7" key="1">
    <citation type="submission" date="2016-10" db="EMBL/GenBank/DDBJ databases">
        <authorList>
            <person name="de Groot N.N."/>
        </authorList>
    </citation>
    <scope>NUCLEOTIDE SEQUENCE [LARGE SCALE GENOMIC DNA]</scope>
    <source>
        <strain evidence="6 7">CGMCC 1.7005</strain>
    </source>
</reference>
<dbReference type="RefSeq" id="WP_090250846.1">
    <property type="nucleotide sequence ID" value="NZ_FPAS01000004.1"/>
</dbReference>
<dbReference type="SUPFAM" id="SSF109635">
    <property type="entry name" value="DnaK suppressor protein DksA, alpha-hairpin domain"/>
    <property type="match status" value="1"/>
</dbReference>
<keyword evidence="2" id="KW-0863">Zinc-finger</keyword>
<dbReference type="EMBL" id="FPAS01000004">
    <property type="protein sequence ID" value="SFT82169.1"/>
    <property type="molecule type" value="Genomic_DNA"/>
</dbReference>
<sequence length="127" mass="14460">MAKEKTRYSDEELQEFKELILVKLAEAKEDLDLLQGSLSHKDDHGTDDTGRTFNMMEDGSETLSREEVAQLGARQEKFIQNLKNALIRIENKTYGICRVTGKLIRKERLKLVPHATLSIDAKNQQGS</sequence>
<dbReference type="Gene3D" id="1.20.120.910">
    <property type="entry name" value="DksA, coiled-coil domain"/>
    <property type="match status" value="1"/>
</dbReference>
<dbReference type="InterPro" id="IPR037187">
    <property type="entry name" value="DnaK_N"/>
</dbReference>
<feature type="zinc finger region" description="dksA C4-type" evidence="4">
    <location>
        <begin position="97"/>
        <end position="121"/>
    </location>
</feature>
<keyword evidence="3" id="KW-0862">Zinc</keyword>
<dbReference type="GO" id="GO:0008270">
    <property type="term" value="F:zinc ion binding"/>
    <property type="evidence" value="ECO:0007669"/>
    <property type="project" value="UniProtKB-KW"/>
</dbReference>
<protein>
    <submittedName>
        <fullName evidence="6">Transcriptional regulator, TraR/DksA family</fullName>
    </submittedName>
</protein>
<gene>
    <name evidence="6" type="ORF">SAMN05216474_2550</name>
</gene>
<dbReference type="PANTHER" id="PTHR33823">
    <property type="entry name" value="RNA POLYMERASE-BINDING TRANSCRIPTION FACTOR DKSA-RELATED"/>
    <property type="match status" value="1"/>
</dbReference>
<evidence type="ECO:0000256" key="2">
    <source>
        <dbReference type="ARBA" id="ARBA00022771"/>
    </source>
</evidence>
<evidence type="ECO:0000313" key="7">
    <source>
        <dbReference type="Proteomes" id="UP000236454"/>
    </source>
</evidence>
<dbReference type="OrthoDB" id="9811543at2"/>